<feature type="compositionally biased region" description="Basic and acidic residues" evidence="1">
    <location>
        <begin position="59"/>
        <end position="77"/>
    </location>
</feature>
<sequence length="98" mass="11375">MKSMDTQSLPPTEPLIGHMNYFPKLGLNQSLSYGFQFENHPMVGKSRKPRQTKWYWNRDLPKSKQGRELSRKKEETNFLHAKIPSLSSHAPKSKPKPP</sequence>
<dbReference type="AlphaFoldDB" id="A0A9I9DI35"/>
<feature type="region of interest" description="Disordered" evidence="1">
    <location>
        <begin position="41"/>
        <end position="98"/>
    </location>
</feature>
<dbReference type="EnsemblPlants" id="MELO3C018690.2.1">
    <property type="protein sequence ID" value="MELO3C018690.2.1"/>
    <property type="gene ID" value="MELO3C018690.2"/>
</dbReference>
<reference evidence="2" key="1">
    <citation type="submission" date="2023-03" db="UniProtKB">
        <authorList>
            <consortium name="EnsemblPlants"/>
        </authorList>
    </citation>
    <scope>IDENTIFICATION</scope>
</reference>
<accession>A0A9I9DI35</accession>
<organism evidence="2">
    <name type="scientific">Cucumis melo</name>
    <name type="common">Muskmelon</name>
    <dbReference type="NCBI Taxonomy" id="3656"/>
    <lineage>
        <taxon>Eukaryota</taxon>
        <taxon>Viridiplantae</taxon>
        <taxon>Streptophyta</taxon>
        <taxon>Embryophyta</taxon>
        <taxon>Tracheophyta</taxon>
        <taxon>Spermatophyta</taxon>
        <taxon>Magnoliopsida</taxon>
        <taxon>eudicotyledons</taxon>
        <taxon>Gunneridae</taxon>
        <taxon>Pentapetalae</taxon>
        <taxon>rosids</taxon>
        <taxon>fabids</taxon>
        <taxon>Cucurbitales</taxon>
        <taxon>Cucurbitaceae</taxon>
        <taxon>Benincaseae</taxon>
        <taxon>Cucumis</taxon>
    </lineage>
</organism>
<dbReference type="Gramene" id="MELO3C018690.2.1">
    <property type="protein sequence ID" value="MELO3C018690.2.1"/>
    <property type="gene ID" value="MELO3C018690.2"/>
</dbReference>
<evidence type="ECO:0000256" key="1">
    <source>
        <dbReference type="SAM" id="MobiDB-lite"/>
    </source>
</evidence>
<name>A0A9I9DI35_CUCME</name>
<proteinExistence type="predicted"/>
<protein>
    <submittedName>
        <fullName evidence="2">Uncharacterized protein</fullName>
    </submittedName>
</protein>
<evidence type="ECO:0000313" key="2">
    <source>
        <dbReference type="EnsemblPlants" id="MELO3C018690.2.1"/>
    </source>
</evidence>